<dbReference type="EMBL" id="CP011542">
    <property type="protein sequence ID" value="AKK07149.1"/>
    <property type="molecule type" value="Genomic_DNA"/>
</dbReference>
<dbReference type="KEGG" id="cmv:CMUST_14280"/>
<keyword evidence="2" id="KW-1185">Reference proteome</keyword>
<dbReference type="AlphaFoldDB" id="A0A0G3H193"/>
<protein>
    <recommendedName>
        <fullName evidence="3">DUF1963 family protein</fullName>
    </recommendedName>
</protein>
<evidence type="ECO:0008006" key="3">
    <source>
        <dbReference type="Google" id="ProtNLM"/>
    </source>
</evidence>
<dbReference type="OrthoDB" id="4428523at2"/>
<reference evidence="2" key="2">
    <citation type="submission" date="2015-05" db="EMBL/GenBank/DDBJ databases">
        <title>Complete genome sequence of Corynebacterium mustelae DSM 45274, isolated from various tissues of a male ferret with lethal sepsis.</title>
        <authorList>
            <person name="Ruckert C."/>
            <person name="Albersmeier A."/>
            <person name="Winkler A."/>
            <person name="Tauch A."/>
        </authorList>
    </citation>
    <scope>NUCLEOTIDE SEQUENCE [LARGE SCALE GENOMIC DNA]</scope>
    <source>
        <strain evidence="2">DSM 45274</strain>
    </source>
</reference>
<accession>A0A0G3H193</accession>
<dbReference type="Proteomes" id="UP000035199">
    <property type="component" value="Chromosome"/>
</dbReference>
<sequence length="243" mass="27882">MIDVANLEPFLTPFPQPSNVFAGTKDEIDRAARLLLPLVSIDLAAFDPTYSGTIHIICPVEPYECVLGEGTDEFHSRYACDDWIGFQLNDDNTYSFLGDWQYFQAEHPTHALKTTEEFRQFYADVHAAYQLRKTCFAETGTLKYVREESDSHAEPPASGEPRFISQWAGLPPNRNWEGNNAYPLVEVETDSETGVSYYPLTEDGRMFQFIASVDSFSYVDFSWQEILTFFDPKDRIVLFTFER</sequence>
<proteinExistence type="predicted"/>
<dbReference type="PATRIC" id="fig|571915.4.peg.3067"/>
<evidence type="ECO:0000313" key="2">
    <source>
        <dbReference type="Proteomes" id="UP000035199"/>
    </source>
</evidence>
<gene>
    <name evidence="1" type="ORF">CMUST_14280</name>
</gene>
<organism evidence="1 2">
    <name type="scientific">Corynebacterium mustelae</name>
    <dbReference type="NCBI Taxonomy" id="571915"/>
    <lineage>
        <taxon>Bacteria</taxon>
        <taxon>Bacillati</taxon>
        <taxon>Actinomycetota</taxon>
        <taxon>Actinomycetes</taxon>
        <taxon>Mycobacteriales</taxon>
        <taxon>Corynebacteriaceae</taxon>
        <taxon>Corynebacterium</taxon>
    </lineage>
</organism>
<reference evidence="1 2" key="1">
    <citation type="journal article" date="2015" name="Genome Announc.">
        <title>Complete Genome Sequence of the Type Strain Corynebacterium mustelae DSM 45274, Isolated from Various Tissues of a Male Ferret with Lethal Sepsis.</title>
        <authorList>
            <person name="Ruckert C."/>
            <person name="Eimer J."/>
            <person name="Winkler A."/>
            <person name="Tauch A."/>
        </authorList>
    </citation>
    <scope>NUCLEOTIDE SEQUENCE [LARGE SCALE GENOMIC DNA]</scope>
    <source>
        <strain evidence="1 2">DSM 45274</strain>
    </source>
</reference>
<evidence type="ECO:0000313" key="1">
    <source>
        <dbReference type="EMBL" id="AKK07149.1"/>
    </source>
</evidence>
<dbReference type="RefSeq" id="WP_047263039.1">
    <property type="nucleotide sequence ID" value="NZ_CP011542.1"/>
</dbReference>
<name>A0A0G3H193_9CORY</name>